<keyword evidence="2" id="KW-1133">Transmembrane helix</keyword>
<dbReference type="EMBL" id="JAGPNK010000012">
    <property type="protein sequence ID" value="KAH7310630.1"/>
    <property type="molecule type" value="Genomic_DNA"/>
</dbReference>
<organism evidence="3 4">
    <name type="scientific">Stachybotrys elegans</name>
    <dbReference type="NCBI Taxonomy" id="80388"/>
    <lineage>
        <taxon>Eukaryota</taxon>
        <taxon>Fungi</taxon>
        <taxon>Dikarya</taxon>
        <taxon>Ascomycota</taxon>
        <taxon>Pezizomycotina</taxon>
        <taxon>Sordariomycetes</taxon>
        <taxon>Hypocreomycetidae</taxon>
        <taxon>Hypocreales</taxon>
        <taxon>Stachybotryaceae</taxon>
        <taxon>Stachybotrys</taxon>
    </lineage>
</organism>
<name>A0A8K0SF78_9HYPO</name>
<dbReference type="PANTHER" id="PTHR37048">
    <property type="entry name" value="QUESTIONABLE PROTEIN"/>
    <property type="match status" value="1"/>
</dbReference>
<feature type="transmembrane region" description="Helical" evidence="2">
    <location>
        <begin position="260"/>
        <end position="279"/>
    </location>
</feature>
<feature type="region of interest" description="Disordered" evidence="1">
    <location>
        <begin position="159"/>
        <end position="178"/>
    </location>
</feature>
<proteinExistence type="predicted"/>
<keyword evidence="2" id="KW-0472">Membrane</keyword>
<dbReference type="OrthoDB" id="3537171at2759"/>
<reference evidence="3" key="1">
    <citation type="journal article" date="2021" name="Nat. Commun.">
        <title>Genetic determinants of endophytism in the Arabidopsis root mycobiome.</title>
        <authorList>
            <person name="Mesny F."/>
            <person name="Miyauchi S."/>
            <person name="Thiergart T."/>
            <person name="Pickel B."/>
            <person name="Atanasova L."/>
            <person name="Karlsson M."/>
            <person name="Huettel B."/>
            <person name="Barry K.W."/>
            <person name="Haridas S."/>
            <person name="Chen C."/>
            <person name="Bauer D."/>
            <person name="Andreopoulos W."/>
            <person name="Pangilinan J."/>
            <person name="LaButti K."/>
            <person name="Riley R."/>
            <person name="Lipzen A."/>
            <person name="Clum A."/>
            <person name="Drula E."/>
            <person name="Henrissat B."/>
            <person name="Kohler A."/>
            <person name="Grigoriev I.V."/>
            <person name="Martin F.M."/>
            <person name="Hacquard S."/>
        </authorList>
    </citation>
    <scope>NUCLEOTIDE SEQUENCE</scope>
    <source>
        <strain evidence="3">MPI-CAGE-CH-0235</strain>
    </source>
</reference>
<evidence type="ECO:0000256" key="1">
    <source>
        <dbReference type="SAM" id="MobiDB-lite"/>
    </source>
</evidence>
<evidence type="ECO:0000256" key="2">
    <source>
        <dbReference type="SAM" id="Phobius"/>
    </source>
</evidence>
<comment type="caution">
    <text evidence="3">The sequence shown here is derived from an EMBL/GenBank/DDBJ whole genome shotgun (WGS) entry which is preliminary data.</text>
</comment>
<keyword evidence="2" id="KW-0812">Transmembrane</keyword>
<dbReference type="PANTHER" id="PTHR37048:SF2">
    <property type="entry name" value="QUESTIONABLE PROTEIN"/>
    <property type="match status" value="1"/>
</dbReference>
<gene>
    <name evidence="3" type="ORF">B0I35DRAFT_439444</name>
</gene>
<evidence type="ECO:0000313" key="3">
    <source>
        <dbReference type="EMBL" id="KAH7310630.1"/>
    </source>
</evidence>
<accession>A0A8K0SF78</accession>
<dbReference type="Proteomes" id="UP000813444">
    <property type="component" value="Unassembled WGS sequence"/>
</dbReference>
<dbReference type="AlphaFoldDB" id="A0A8K0SF78"/>
<feature type="compositionally biased region" description="Low complexity" evidence="1">
    <location>
        <begin position="159"/>
        <end position="170"/>
    </location>
</feature>
<protein>
    <submittedName>
        <fullName evidence="3">Uncharacterized protein</fullName>
    </submittedName>
</protein>
<evidence type="ECO:0000313" key="4">
    <source>
        <dbReference type="Proteomes" id="UP000813444"/>
    </source>
</evidence>
<keyword evidence="4" id="KW-1185">Reference proteome</keyword>
<sequence>MSSSTACCDRLAGSIKSLPKKNIIQHQIPPSLEIQDGIFGHPVIVLSGSALSGRVAVLVVTSFGGTPIKYRHADPQRRRRYLPIHPAEHPDSNETLMVAHNNTMDKASYACMDIHWVPLAILRDWRRESHLHLVEDSYKILLRIVWSQGLDILAASISTSPSTPTRQSQRLTEATAAVPPQTPTERGLVWQLLEHRPAVSPARPSREPYGTFHQNRVVSTIPSSNLHAARTNVGIIRTRPTAEYARHEVGVVEQPQQTGAGIFIFILFLVCLYVVWVLGDTGKLGTL</sequence>